<keyword evidence="8" id="KW-1185">Reference proteome</keyword>
<dbReference type="GO" id="GO:0051537">
    <property type="term" value="F:2 iron, 2 sulfur cluster binding"/>
    <property type="evidence" value="ECO:0007669"/>
    <property type="project" value="UniProtKB-KW"/>
</dbReference>
<dbReference type="PANTHER" id="PTHR21266:SF60">
    <property type="entry name" value="3-KETOSTEROID-9-ALPHA-MONOOXYGENASE, OXYGENASE COMPONENT"/>
    <property type="match status" value="1"/>
</dbReference>
<dbReference type="OrthoDB" id="9769355at2"/>
<keyword evidence="1" id="KW-0001">2Fe-2S</keyword>
<dbReference type="RefSeq" id="WP_130359116.1">
    <property type="nucleotide sequence ID" value="NZ_SGXC01000002.1"/>
</dbReference>
<name>A0A4Q7NEF5_9BURK</name>
<dbReference type="InterPro" id="IPR017941">
    <property type="entry name" value="Rieske_2Fe-2S"/>
</dbReference>
<keyword evidence="3" id="KW-0560">Oxidoreductase</keyword>
<dbReference type="InterPro" id="IPR050584">
    <property type="entry name" value="Cholesterol_7-desaturase"/>
</dbReference>
<evidence type="ECO:0000256" key="4">
    <source>
        <dbReference type="ARBA" id="ARBA00023004"/>
    </source>
</evidence>
<dbReference type="SUPFAM" id="SSF55961">
    <property type="entry name" value="Bet v1-like"/>
    <property type="match status" value="1"/>
</dbReference>
<evidence type="ECO:0000256" key="1">
    <source>
        <dbReference type="ARBA" id="ARBA00022714"/>
    </source>
</evidence>
<feature type="domain" description="Rieske" evidence="6">
    <location>
        <begin position="25"/>
        <end position="128"/>
    </location>
</feature>
<dbReference type="GO" id="GO:0046872">
    <property type="term" value="F:metal ion binding"/>
    <property type="evidence" value="ECO:0007669"/>
    <property type="project" value="UniProtKB-KW"/>
</dbReference>
<organism evidence="7 8">
    <name type="scientific">Pigmentiphaga kullae</name>
    <dbReference type="NCBI Taxonomy" id="151784"/>
    <lineage>
        <taxon>Bacteria</taxon>
        <taxon>Pseudomonadati</taxon>
        <taxon>Pseudomonadota</taxon>
        <taxon>Betaproteobacteria</taxon>
        <taxon>Burkholderiales</taxon>
        <taxon>Alcaligenaceae</taxon>
        <taxon>Pigmentiphaga</taxon>
    </lineage>
</organism>
<dbReference type="CDD" id="cd03469">
    <property type="entry name" value="Rieske_RO_Alpha_N"/>
    <property type="match status" value="1"/>
</dbReference>
<keyword evidence="4" id="KW-0408">Iron</keyword>
<dbReference type="EMBL" id="SGXC01000002">
    <property type="protein sequence ID" value="RZS81373.1"/>
    <property type="molecule type" value="Genomic_DNA"/>
</dbReference>
<dbReference type="Pfam" id="PF19112">
    <property type="entry name" value="VanA_C"/>
    <property type="match status" value="1"/>
</dbReference>
<protein>
    <submittedName>
        <fullName evidence="7">Phenylpropionate dioxygenase-like ring-hydroxylating dioxygenase large terminal subunit</fullName>
    </submittedName>
</protein>
<reference evidence="7 8" key="1">
    <citation type="submission" date="2019-02" db="EMBL/GenBank/DDBJ databases">
        <title>Genomic Encyclopedia of Type Strains, Phase IV (KMG-IV): sequencing the most valuable type-strain genomes for metagenomic binning, comparative biology and taxonomic classification.</title>
        <authorList>
            <person name="Goeker M."/>
        </authorList>
    </citation>
    <scope>NUCLEOTIDE SEQUENCE [LARGE SCALE GENOMIC DNA]</scope>
    <source>
        <strain evidence="7 8">K24</strain>
    </source>
</reference>
<comment type="caution">
    <text evidence="7">The sequence shown here is derived from an EMBL/GenBank/DDBJ whole genome shotgun (WGS) entry which is preliminary data.</text>
</comment>
<dbReference type="Pfam" id="PF00355">
    <property type="entry name" value="Rieske"/>
    <property type="match status" value="1"/>
</dbReference>
<dbReference type="PROSITE" id="PS51296">
    <property type="entry name" value="RIESKE"/>
    <property type="match status" value="1"/>
</dbReference>
<evidence type="ECO:0000256" key="2">
    <source>
        <dbReference type="ARBA" id="ARBA00022723"/>
    </source>
</evidence>
<dbReference type="Gene3D" id="3.90.380.10">
    <property type="entry name" value="Naphthalene 1,2-dioxygenase Alpha Subunit, Chain A, domain 1"/>
    <property type="match status" value="1"/>
</dbReference>
<keyword evidence="5" id="KW-0411">Iron-sulfur</keyword>
<dbReference type="Proteomes" id="UP000292445">
    <property type="component" value="Unassembled WGS sequence"/>
</dbReference>
<accession>A0A4Q7NEF5</accession>
<evidence type="ECO:0000256" key="3">
    <source>
        <dbReference type="ARBA" id="ARBA00023002"/>
    </source>
</evidence>
<evidence type="ECO:0000313" key="8">
    <source>
        <dbReference type="Proteomes" id="UP000292445"/>
    </source>
</evidence>
<sequence length="345" mass="39568">MNPIVQDGLALAAATRVETGLRNLWYPVTPSYAVRDTPLGITRLSENIVLWRDRAGTVRAVEDRCPHRGARLSLGWNLGERIACWYHGVEVDGEGKVADVPALESSQLVGRKCLRSYPVVEYGGAVFLWFGSMEHGQPRPFALPEEMTNDEYSGFLCMQNWKCNYRYAIDNVMDLMHGTYLHSNSHSMAQGDKKAEMVIRHTDCGLVFEKVGQRGVNFDWVEFGHTSSLWIRLSVPYRPQYGGGEFFIVGFVTPVDDGNCQVYFWRIRKSQGFERNVWRFLYRNRLEGLHWDVLEQDRVVIESLARHARSQENLYSHDLGLVRVRRVMEKLAREQVEAEQAAAVH</sequence>
<keyword evidence="7" id="KW-0223">Dioxygenase</keyword>
<gene>
    <name evidence="7" type="ORF">EV675_3996</name>
</gene>
<evidence type="ECO:0000313" key="7">
    <source>
        <dbReference type="EMBL" id="RZS81373.1"/>
    </source>
</evidence>
<dbReference type="AlphaFoldDB" id="A0A4Q7NEF5"/>
<evidence type="ECO:0000256" key="5">
    <source>
        <dbReference type="ARBA" id="ARBA00023014"/>
    </source>
</evidence>
<proteinExistence type="predicted"/>
<dbReference type="InterPro" id="IPR044043">
    <property type="entry name" value="VanA_C_cat"/>
</dbReference>
<dbReference type="SUPFAM" id="SSF50022">
    <property type="entry name" value="ISP domain"/>
    <property type="match status" value="1"/>
</dbReference>
<dbReference type="InterPro" id="IPR036922">
    <property type="entry name" value="Rieske_2Fe-2S_sf"/>
</dbReference>
<dbReference type="Gene3D" id="2.102.10.10">
    <property type="entry name" value="Rieske [2Fe-2S] iron-sulphur domain"/>
    <property type="match status" value="1"/>
</dbReference>
<dbReference type="PANTHER" id="PTHR21266">
    <property type="entry name" value="IRON-SULFUR DOMAIN CONTAINING PROTEIN"/>
    <property type="match status" value="1"/>
</dbReference>
<evidence type="ECO:0000259" key="6">
    <source>
        <dbReference type="PROSITE" id="PS51296"/>
    </source>
</evidence>
<dbReference type="GO" id="GO:0051213">
    <property type="term" value="F:dioxygenase activity"/>
    <property type="evidence" value="ECO:0007669"/>
    <property type="project" value="UniProtKB-KW"/>
</dbReference>
<keyword evidence="2" id="KW-0479">Metal-binding</keyword>